<feature type="domain" description="Apple" evidence="3">
    <location>
        <begin position="21"/>
        <end position="104"/>
    </location>
</feature>
<accession>A0A9W9YHV6</accession>
<sequence length="997" mass="101172">MSVSGLVLLLFTTVRFVQVVCNLEQRYILGALKTVPNHKLNGHQIKTLKGSTLLSCAQLCLAEPRCVSTNFGVSSAENKLVCELNDRSVSLLSNDELGYAEGFIFSLYSETFQTHSDMQEGCKQITCYNGGYCYFNQGKQQFLCKCILPWKGDSYVYYNFTTLGAKGRFGPKSNVLYQGMPLEGILVQDGLQTWNVPVTGQYHLELCGATEGLNTAPWTLTGTQLSVLVGQRGKGGGGGGGTFVVFTVDGSPLAVAGGGGAADIVDGDPGQAGSSGSVNAGGLGLGGKVCVSRGSITDLLGVGGGGGLIADGRCYINSKCNKPCDENDGGKSFNAGGEGGYNKKSRCAGGFGGGGNCGGGVDTLVVVFKSMGEIWIFTPEGEGRLFLMLIGFVFFYGETNATTTMITASPSANASVSPSATGGGVTTTKATPTSSSVVIGLKVILTIIDIAAGFVIDALPDTLKKVVEKIRDDVKKALRKIYPSLDVAKTNYTYNRVILEISIYSEIQKNVTIQQVFEDALMAGLIRGLTPESTRTTFVFPGETNATTIITASPAATANTTYVGGMATTTDAGGMANTTDVGGMATTTDVGGMATTTDVGGMANTTDAGGMATTTDAGGMATTTDVGGMAATTDVGGMATTTDVGGVATTTDVGGMATTTDAGGMATTTDAGGMATTTDAGGMATTTDVGGMATTTDVGGMATTTDAGGMATTTDAGGMATTTDVGGMATTTDVGGMATTTDAGGAVTTTAAGGGAVSATTSSGGGAVSSTTAGGAAGGSATTTTTAPTSSSVVENKVIGAKTALSLEANLDCSGDNLNALSTSIPEDLRKAYESAGFKVANLVATNSTCNSPLKMTLEITFYTGLPKNVTIKQVLEAAVKDGLIRNLTSDNTQFKFVFAGVTIVFKPKSGECKKICCDGGAGGPITVQSQCTPEVKCEGIEVTYKSESGHCPRESKGTCASECKVTEEDFGIQNSPSFAVIILLAVTAVIKTIMVN</sequence>
<dbReference type="Proteomes" id="UP001163046">
    <property type="component" value="Unassembled WGS sequence"/>
</dbReference>
<dbReference type="Pfam" id="PF00024">
    <property type="entry name" value="PAN_1"/>
    <property type="match status" value="1"/>
</dbReference>
<dbReference type="AlphaFoldDB" id="A0A9W9YHV6"/>
<gene>
    <name evidence="4" type="primary">LCN1_8</name>
    <name evidence="4" type="ORF">OS493_010089</name>
</gene>
<dbReference type="InterPro" id="IPR003609">
    <property type="entry name" value="Pan_app"/>
</dbReference>
<name>A0A9W9YHV6_9CNID</name>
<feature type="region of interest" description="Disordered" evidence="1">
    <location>
        <begin position="755"/>
        <end position="789"/>
    </location>
</feature>
<evidence type="ECO:0000256" key="2">
    <source>
        <dbReference type="SAM" id="SignalP"/>
    </source>
</evidence>
<evidence type="ECO:0000256" key="1">
    <source>
        <dbReference type="SAM" id="MobiDB-lite"/>
    </source>
</evidence>
<feature type="chain" id="PRO_5040844982" evidence="2">
    <location>
        <begin position="20"/>
        <end position="997"/>
    </location>
</feature>
<proteinExistence type="predicted"/>
<dbReference type="PROSITE" id="PS50948">
    <property type="entry name" value="PAN"/>
    <property type="match status" value="1"/>
</dbReference>
<keyword evidence="2" id="KW-0732">Signal</keyword>
<organism evidence="4 5">
    <name type="scientific">Desmophyllum pertusum</name>
    <dbReference type="NCBI Taxonomy" id="174260"/>
    <lineage>
        <taxon>Eukaryota</taxon>
        <taxon>Metazoa</taxon>
        <taxon>Cnidaria</taxon>
        <taxon>Anthozoa</taxon>
        <taxon>Hexacorallia</taxon>
        <taxon>Scleractinia</taxon>
        <taxon>Caryophylliina</taxon>
        <taxon>Caryophylliidae</taxon>
        <taxon>Desmophyllum</taxon>
    </lineage>
</organism>
<feature type="compositionally biased region" description="Low complexity" evidence="1">
    <location>
        <begin position="755"/>
        <end position="787"/>
    </location>
</feature>
<protein>
    <submittedName>
        <fullName evidence="4">Glycine rich protein</fullName>
    </submittedName>
</protein>
<comment type="caution">
    <text evidence="4">The sequence shown here is derived from an EMBL/GenBank/DDBJ whole genome shotgun (WGS) entry which is preliminary data.</text>
</comment>
<reference evidence="4" key="1">
    <citation type="submission" date="2023-01" db="EMBL/GenBank/DDBJ databases">
        <title>Genome assembly of the deep-sea coral Lophelia pertusa.</title>
        <authorList>
            <person name="Herrera S."/>
            <person name="Cordes E."/>
        </authorList>
    </citation>
    <scope>NUCLEOTIDE SEQUENCE</scope>
    <source>
        <strain evidence="4">USNM1676648</strain>
        <tissue evidence="4">Polyp</tissue>
    </source>
</reference>
<feature type="signal peptide" evidence="2">
    <location>
        <begin position="1"/>
        <end position="19"/>
    </location>
</feature>
<evidence type="ECO:0000259" key="3">
    <source>
        <dbReference type="PROSITE" id="PS50948"/>
    </source>
</evidence>
<evidence type="ECO:0000313" key="4">
    <source>
        <dbReference type="EMBL" id="KAJ7337232.1"/>
    </source>
</evidence>
<keyword evidence="5" id="KW-1185">Reference proteome</keyword>
<evidence type="ECO:0000313" key="5">
    <source>
        <dbReference type="Proteomes" id="UP001163046"/>
    </source>
</evidence>
<dbReference type="EMBL" id="MU827781">
    <property type="protein sequence ID" value="KAJ7337232.1"/>
    <property type="molecule type" value="Genomic_DNA"/>
</dbReference>